<protein>
    <submittedName>
        <fullName evidence="5">Scarecrow-like protein 9</fullName>
    </submittedName>
</protein>
<feature type="region of interest" description="VHIID" evidence="3">
    <location>
        <begin position="382"/>
        <end position="447"/>
    </location>
</feature>
<dbReference type="OrthoDB" id="47276at2759"/>
<evidence type="ECO:0000256" key="2">
    <source>
        <dbReference type="ARBA" id="ARBA00023163"/>
    </source>
</evidence>
<feature type="region of interest" description="SAW" evidence="3">
    <location>
        <begin position="601"/>
        <end position="676"/>
    </location>
</feature>
<dbReference type="AlphaFoldDB" id="A0A2Z7BA48"/>
<dbReference type="InterPro" id="IPR005202">
    <property type="entry name" value="TF_GRAS"/>
</dbReference>
<evidence type="ECO:0000313" key="6">
    <source>
        <dbReference type="Proteomes" id="UP000250235"/>
    </source>
</evidence>
<feature type="region of interest" description="Disordered" evidence="4">
    <location>
        <begin position="193"/>
        <end position="225"/>
    </location>
</feature>
<keyword evidence="6" id="KW-1185">Reference proteome</keyword>
<accession>A0A2Z7BA48</accession>
<dbReference type="PROSITE" id="PS50985">
    <property type="entry name" value="GRAS"/>
    <property type="match status" value="1"/>
</dbReference>
<dbReference type="PANTHER" id="PTHR31636">
    <property type="entry name" value="OSJNBA0084A10.13 PROTEIN-RELATED"/>
    <property type="match status" value="1"/>
</dbReference>
<feature type="region of interest" description="Leucine repeat I (LRI)" evidence="3">
    <location>
        <begin position="303"/>
        <end position="363"/>
    </location>
</feature>
<evidence type="ECO:0000256" key="3">
    <source>
        <dbReference type="PROSITE-ProRule" id="PRU01191"/>
    </source>
</evidence>
<dbReference type="EMBL" id="KV010040">
    <property type="protein sequence ID" value="KZV28649.1"/>
    <property type="molecule type" value="Genomic_DNA"/>
</dbReference>
<name>A0A2Z7BA48_9LAMI</name>
<sequence>MGTLSRCHIDSVNENRGFPEILLQAPSNHPWSNLNPCQGIQASSHDAVGGNTTCEGDVPVACDYFDGVYEYIKQMLMEEDDLEHRPCMFQDCSALQAAEKYFYDALSNKDLEPNDSNSGPPPYGVDNNHPLEIVDLENLEFGAPASGFGQWSFIDQQICGEGLVIRDGVLDSSSLSPFQPQIKNSINLDRGLSDINVEDPQSRKKHGRGHDSGDHVEGRSSKQIASCEDDNDAMDQYDKAFLCHQMNPGFYDKPRVSKYEETSEDEVDTKYSKKPELRRGRPKGSTKNKPSQVAKPNPVKEAVDLRTLLTRCATAVSSFNTGTAQELLMKIRQHSSPYGDANERLAHCFANALEARAASTGSMLYTAISSKRTTASELLKSYRTYVTACPFKRMSNVFANKSIAGYTLESDKIHIIDFGILYGFQWPCIIQGLSLRPGGPPFLKITGIDFPQPGFKPAERVEQTGRRLMSYCKRFKVPFEYNGVAKKWDEIRMEDLKIERDEMLVANCLYRLRHVPDESAGVNSPRDAILKFIKKMKPALFVHGVVNGTYNTPFFASRFKEALFHYSSIFDMLEATIPREDQDRLLYEREVFGREVMNVVACEEAERVERPESYKQWHVRNHRAGFRPIPLNPDLMREIKTKVRKGYHNDFMVEEDSEWMLQGWKGRVMYALSCWKPYED</sequence>
<feature type="region of interest" description="Disordered" evidence="4">
    <location>
        <begin position="254"/>
        <end position="298"/>
    </location>
</feature>
<gene>
    <name evidence="5" type="ORF">F511_13781</name>
</gene>
<reference evidence="5 6" key="1">
    <citation type="journal article" date="2015" name="Proc. Natl. Acad. Sci. U.S.A.">
        <title>The resurrection genome of Boea hygrometrica: A blueprint for survival of dehydration.</title>
        <authorList>
            <person name="Xiao L."/>
            <person name="Yang G."/>
            <person name="Zhang L."/>
            <person name="Yang X."/>
            <person name="Zhao S."/>
            <person name="Ji Z."/>
            <person name="Zhou Q."/>
            <person name="Hu M."/>
            <person name="Wang Y."/>
            <person name="Chen M."/>
            <person name="Xu Y."/>
            <person name="Jin H."/>
            <person name="Xiao X."/>
            <person name="Hu G."/>
            <person name="Bao F."/>
            <person name="Hu Y."/>
            <person name="Wan P."/>
            <person name="Li L."/>
            <person name="Deng X."/>
            <person name="Kuang T."/>
            <person name="Xiang C."/>
            <person name="Zhu J.K."/>
            <person name="Oliver M.J."/>
            <person name="He Y."/>
        </authorList>
    </citation>
    <scope>NUCLEOTIDE SEQUENCE [LARGE SCALE GENOMIC DNA]</scope>
    <source>
        <strain evidence="6">cv. XS01</strain>
    </source>
</reference>
<dbReference type="Proteomes" id="UP000250235">
    <property type="component" value="Unassembled WGS sequence"/>
</dbReference>
<keyword evidence="1" id="KW-0805">Transcription regulation</keyword>
<dbReference type="Pfam" id="PF03514">
    <property type="entry name" value="GRAS"/>
    <property type="match status" value="1"/>
</dbReference>
<proteinExistence type="inferred from homology"/>
<comment type="caution">
    <text evidence="3">Lacks conserved residue(s) required for the propagation of feature annotation.</text>
</comment>
<evidence type="ECO:0000256" key="4">
    <source>
        <dbReference type="SAM" id="MobiDB-lite"/>
    </source>
</evidence>
<comment type="similarity">
    <text evidence="3">Belongs to the GRAS family.</text>
</comment>
<keyword evidence="2" id="KW-0804">Transcription</keyword>
<feature type="region of interest" description="Disordered" evidence="4">
    <location>
        <begin position="109"/>
        <end position="129"/>
    </location>
</feature>
<feature type="short sequence motif" description="VHIID" evidence="3">
    <location>
        <begin position="413"/>
        <end position="417"/>
    </location>
</feature>
<feature type="compositionally biased region" description="Basic and acidic residues" evidence="4">
    <location>
        <begin position="268"/>
        <end position="279"/>
    </location>
</feature>
<feature type="compositionally biased region" description="Basic and acidic residues" evidence="4">
    <location>
        <begin position="209"/>
        <end position="220"/>
    </location>
</feature>
<feature type="region of interest" description="Leucine repeat II (LRII)" evidence="3">
    <location>
        <begin position="463"/>
        <end position="495"/>
    </location>
</feature>
<organism evidence="5 6">
    <name type="scientific">Dorcoceras hygrometricum</name>
    <dbReference type="NCBI Taxonomy" id="472368"/>
    <lineage>
        <taxon>Eukaryota</taxon>
        <taxon>Viridiplantae</taxon>
        <taxon>Streptophyta</taxon>
        <taxon>Embryophyta</taxon>
        <taxon>Tracheophyta</taxon>
        <taxon>Spermatophyta</taxon>
        <taxon>Magnoliopsida</taxon>
        <taxon>eudicotyledons</taxon>
        <taxon>Gunneridae</taxon>
        <taxon>Pentapetalae</taxon>
        <taxon>asterids</taxon>
        <taxon>lamiids</taxon>
        <taxon>Lamiales</taxon>
        <taxon>Gesneriaceae</taxon>
        <taxon>Didymocarpoideae</taxon>
        <taxon>Trichosporeae</taxon>
        <taxon>Loxocarpinae</taxon>
        <taxon>Dorcoceras</taxon>
    </lineage>
</organism>
<evidence type="ECO:0000313" key="5">
    <source>
        <dbReference type="EMBL" id="KZV28649.1"/>
    </source>
</evidence>
<evidence type="ECO:0000256" key="1">
    <source>
        <dbReference type="ARBA" id="ARBA00023015"/>
    </source>
</evidence>